<evidence type="ECO:0000256" key="1">
    <source>
        <dbReference type="ARBA" id="ARBA00022617"/>
    </source>
</evidence>
<sequence length="187" mass="21197">MSNRLFTFSGGDTGPWQIVSMTAVFGDSLPEATRLTVASGSTDSTTADAKWCLRGITSNERYVTRLEKDQLVAKQAGLGRPEAICAALIPIRKKPSWWVLPQDERRRILEECSQHVAIGMKYLPAVARRLHHCRDLGEQEPFDFLTWFEYTASDTAAFDDLVAQLRASEEWTYVEREADIRLVREES</sequence>
<keyword evidence="9" id="KW-1185">Reference proteome</keyword>
<gene>
    <name evidence="8" type="ORF">C7B82_21775</name>
</gene>
<dbReference type="Proteomes" id="UP000239576">
    <property type="component" value="Unassembled WGS sequence"/>
</dbReference>
<evidence type="ECO:0000313" key="8">
    <source>
        <dbReference type="EMBL" id="PSB25825.1"/>
    </source>
</evidence>
<comment type="catalytic activity">
    <reaction evidence="5">
        <text>Fe-coproporphyrin III + 2 H2O2 + 2 H(+) = heme b + 2 CO2 + 4 H2O</text>
        <dbReference type="Rhea" id="RHEA:56516"/>
        <dbReference type="ChEBI" id="CHEBI:15377"/>
        <dbReference type="ChEBI" id="CHEBI:15378"/>
        <dbReference type="ChEBI" id="CHEBI:16240"/>
        <dbReference type="ChEBI" id="CHEBI:16526"/>
        <dbReference type="ChEBI" id="CHEBI:60344"/>
        <dbReference type="ChEBI" id="CHEBI:68438"/>
        <dbReference type="EC" id="1.3.98.5"/>
    </reaction>
    <physiologicalReaction direction="left-to-right" evidence="5">
        <dbReference type="Rhea" id="RHEA:56517"/>
    </physiologicalReaction>
</comment>
<evidence type="ECO:0000256" key="3">
    <source>
        <dbReference type="ARBA" id="ARBA00023004"/>
    </source>
</evidence>
<keyword evidence="1" id="KW-0349">Heme</keyword>
<dbReference type="GO" id="GO:0046872">
    <property type="term" value="F:metal ion binding"/>
    <property type="evidence" value="ECO:0007669"/>
    <property type="project" value="UniProtKB-KW"/>
</dbReference>
<keyword evidence="3" id="KW-0408">Iron</keyword>
<proteinExistence type="predicted"/>
<dbReference type="RefSeq" id="WP_106258564.1">
    <property type="nucleotide sequence ID" value="NZ_CAWNSW010000061.1"/>
</dbReference>
<accession>A0A2T1DZA2</accession>
<dbReference type="EC" id="1.3.98.5" evidence="7"/>
<evidence type="ECO:0000256" key="5">
    <source>
        <dbReference type="ARBA" id="ARBA00049896"/>
    </source>
</evidence>
<dbReference type="GO" id="GO:0016491">
    <property type="term" value="F:oxidoreductase activity"/>
    <property type="evidence" value="ECO:0007669"/>
    <property type="project" value="InterPro"/>
</dbReference>
<evidence type="ECO:0000256" key="2">
    <source>
        <dbReference type="ARBA" id="ARBA00022723"/>
    </source>
</evidence>
<name>A0A2T1DZA2_9CYAN</name>
<dbReference type="Gene3D" id="3.30.70.3420">
    <property type="match status" value="1"/>
</dbReference>
<dbReference type="Pfam" id="PF06778">
    <property type="entry name" value="Chlor_dismutase"/>
    <property type="match status" value="1"/>
</dbReference>
<organism evidence="8 9">
    <name type="scientific">Stenomitos frigidus ULC18</name>
    <dbReference type="NCBI Taxonomy" id="2107698"/>
    <lineage>
        <taxon>Bacteria</taxon>
        <taxon>Bacillati</taxon>
        <taxon>Cyanobacteriota</taxon>
        <taxon>Cyanophyceae</taxon>
        <taxon>Leptolyngbyales</taxon>
        <taxon>Leptolyngbyaceae</taxon>
        <taxon>Stenomitos</taxon>
    </lineage>
</organism>
<dbReference type="OrthoDB" id="212165at2"/>
<evidence type="ECO:0000256" key="4">
    <source>
        <dbReference type="ARBA" id="ARBA00023444"/>
    </source>
</evidence>
<dbReference type="InterPro" id="IPR010644">
    <property type="entry name" value="ChdC/CLD"/>
</dbReference>
<keyword evidence="2" id="KW-0479">Metal-binding</keyword>
<reference evidence="8 9" key="2">
    <citation type="submission" date="2018-03" db="EMBL/GenBank/DDBJ databases">
        <title>The ancient ancestry and fast evolution of plastids.</title>
        <authorList>
            <person name="Moore K.R."/>
            <person name="Magnabosco C."/>
            <person name="Momper L."/>
            <person name="Gold D.A."/>
            <person name="Bosak T."/>
            <person name="Fournier G.P."/>
        </authorList>
    </citation>
    <scope>NUCLEOTIDE SEQUENCE [LARGE SCALE GENOMIC DNA]</scope>
    <source>
        <strain evidence="8 9">ULC18</strain>
    </source>
</reference>
<comment type="caution">
    <text evidence="8">The sequence shown here is derived from an EMBL/GenBank/DDBJ whole genome shotgun (WGS) entry which is preliminary data.</text>
</comment>
<evidence type="ECO:0000256" key="6">
    <source>
        <dbReference type="ARBA" id="ARBA00049935"/>
    </source>
</evidence>
<dbReference type="EMBL" id="PVWK01000120">
    <property type="protein sequence ID" value="PSB25825.1"/>
    <property type="molecule type" value="Genomic_DNA"/>
</dbReference>
<dbReference type="InterPro" id="IPR011008">
    <property type="entry name" value="Dimeric_a/b-barrel"/>
</dbReference>
<comment type="cofactor">
    <cofactor evidence="6">
        <name>Fe-coproporphyrin III</name>
        <dbReference type="ChEBI" id="CHEBI:68438"/>
    </cofactor>
</comment>
<dbReference type="SUPFAM" id="SSF54909">
    <property type="entry name" value="Dimeric alpha+beta barrel"/>
    <property type="match status" value="1"/>
</dbReference>
<protein>
    <recommendedName>
        <fullName evidence="7">hydrogen peroxide-dependent heme synthase</fullName>
        <ecNumber evidence="7">1.3.98.5</ecNumber>
    </recommendedName>
</protein>
<reference evidence="9" key="1">
    <citation type="submission" date="2018-02" db="EMBL/GenBank/DDBJ databases">
        <authorList>
            <person name="Moore K."/>
            <person name="Momper L."/>
        </authorList>
    </citation>
    <scope>NUCLEOTIDE SEQUENCE [LARGE SCALE GENOMIC DNA]</scope>
    <source>
        <strain evidence="9">ULC18</strain>
    </source>
</reference>
<evidence type="ECO:0000256" key="7">
    <source>
        <dbReference type="ARBA" id="ARBA00050019"/>
    </source>
</evidence>
<evidence type="ECO:0000313" key="9">
    <source>
        <dbReference type="Proteomes" id="UP000239576"/>
    </source>
</evidence>
<dbReference type="AlphaFoldDB" id="A0A2T1DZA2"/>
<dbReference type="GO" id="GO:0020037">
    <property type="term" value="F:heme binding"/>
    <property type="evidence" value="ECO:0007669"/>
    <property type="project" value="InterPro"/>
</dbReference>
<comment type="pathway">
    <text evidence="4">Porphyrin-containing compound metabolism.</text>
</comment>